<comment type="function">
    <text evidence="1">Subunit of the oligosaccharyl transferase (OST) complex that catalyzes the initial transfer of a defined glycan (Glc(3)Man(9)GlcNAc(2) in eukaryotes) from the lipid carrier dolichol-pyrophosphate to an asparagine residue within an Asn-X-Ser/Thr consensus motif in nascent polypeptide chains, the first step in protein N-glycosylation. N-glycosylation occurs cotranslationally and the complex associates with the Sec61 complex at the channel-forming translocon complex that mediates protein translocation across the endoplasmic reticulum (ER). All subunits are required for a maximal enzyme activity.</text>
</comment>
<proteinExistence type="inferred from homology"/>
<dbReference type="EMBL" id="NMWX01000015">
    <property type="protein sequence ID" value="OZF91994.1"/>
    <property type="molecule type" value="Genomic_DNA"/>
</dbReference>
<keyword evidence="6" id="KW-0812">Transmembrane</keyword>
<dbReference type="InterPro" id="IPR018943">
    <property type="entry name" value="Oligosaccaryltransferase"/>
</dbReference>
<sequence>MISDVQLGIAANILGIAMLMLVVLFHYLNANQKNK</sequence>
<keyword evidence="9" id="KW-1133">Transmembrane helix</keyword>
<evidence type="ECO:0000256" key="1">
    <source>
        <dbReference type="ARBA" id="ARBA00002791"/>
    </source>
</evidence>
<comment type="similarity">
    <text evidence="3">Belongs to the OST4 family.</text>
</comment>
<evidence type="ECO:0000256" key="5">
    <source>
        <dbReference type="ARBA" id="ARBA00017662"/>
    </source>
</evidence>
<evidence type="ECO:0000256" key="6">
    <source>
        <dbReference type="ARBA" id="ARBA00022692"/>
    </source>
</evidence>
<dbReference type="PANTHER" id="PTHR48164">
    <property type="entry name" value="DOLICHYL-DIPHOSPHOOLIGOSACCHARIDE--PROTEIN GLYCOSYLTRANSFERASE SUBUNIT 4"/>
    <property type="match status" value="1"/>
</dbReference>
<dbReference type="AlphaFoldDB" id="A0A261A366"/>
<dbReference type="GO" id="GO:0018279">
    <property type="term" value="P:protein N-linked glycosylation via asparagine"/>
    <property type="evidence" value="ECO:0007669"/>
    <property type="project" value="TreeGrafter"/>
</dbReference>
<reference evidence="11" key="1">
    <citation type="submission" date="2017-08" db="EMBL/GenBank/DDBJ databases">
        <authorList>
            <person name="de Groot N.N."/>
        </authorList>
    </citation>
    <scope>NUCLEOTIDE SEQUENCE [LARGE SCALE GENOMIC DNA]</scope>
    <source>
        <strain evidence="11">PX439</strain>
    </source>
</reference>
<dbReference type="GO" id="GO:0008250">
    <property type="term" value="C:oligosaccharyltransferase complex"/>
    <property type="evidence" value="ECO:0007669"/>
    <property type="project" value="TreeGrafter"/>
</dbReference>
<accession>A0A261A366</accession>
<keyword evidence="10" id="KW-0472">Membrane</keyword>
<name>A0A261A366_CAERE</name>
<dbReference type="Pfam" id="PF10215">
    <property type="entry name" value="Ost4"/>
    <property type="match status" value="1"/>
</dbReference>
<evidence type="ECO:0000256" key="8">
    <source>
        <dbReference type="ARBA" id="ARBA00022968"/>
    </source>
</evidence>
<evidence type="ECO:0000256" key="9">
    <source>
        <dbReference type="ARBA" id="ARBA00022989"/>
    </source>
</evidence>
<evidence type="ECO:0000313" key="11">
    <source>
        <dbReference type="EMBL" id="OZF91994.1"/>
    </source>
</evidence>
<evidence type="ECO:0000256" key="3">
    <source>
        <dbReference type="ARBA" id="ARBA00007685"/>
    </source>
</evidence>
<gene>
    <name evidence="11" type="ORF">FL82_20829</name>
</gene>
<dbReference type="Proteomes" id="UP000216624">
    <property type="component" value="Unassembled WGS sequence"/>
</dbReference>
<dbReference type="PANTHER" id="PTHR48164:SF1">
    <property type="entry name" value="DOLICHYL-DIPHOSPHOOLIGOSACCHARIDE--PROTEIN GLYCOSYLTRANSFERASE SUBUNIT 4"/>
    <property type="match status" value="1"/>
</dbReference>
<keyword evidence="7" id="KW-0256">Endoplasmic reticulum</keyword>
<keyword evidence="12" id="KW-1185">Reference proteome</keyword>
<comment type="subcellular location">
    <subcellularLocation>
        <location evidence="2">Endoplasmic reticulum membrane</location>
        <topology evidence="2">Single-pass type III membrane protein</topology>
    </subcellularLocation>
</comment>
<dbReference type="SUPFAM" id="SSF103464">
    <property type="entry name" value="Oligosaccharyltransferase subunit ost4p"/>
    <property type="match status" value="1"/>
</dbReference>
<evidence type="ECO:0000256" key="10">
    <source>
        <dbReference type="ARBA" id="ARBA00023136"/>
    </source>
</evidence>
<comment type="caution">
    <text evidence="11">The sequence shown here is derived from an EMBL/GenBank/DDBJ whole genome shotgun (WGS) entry which is preliminary data.</text>
</comment>
<dbReference type="InterPro" id="IPR051307">
    <property type="entry name" value="OST4"/>
</dbReference>
<protein>
    <recommendedName>
        <fullName evidence="5">Dolichyl-diphosphooligosaccharide--protein glycosyltransferase subunit 4</fullName>
    </recommendedName>
</protein>
<organism evidence="11 12">
    <name type="scientific">Caenorhabditis remanei</name>
    <name type="common">Caenorhabditis vulgaris</name>
    <dbReference type="NCBI Taxonomy" id="31234"/>
    <lineage>
        <taxon>Eukaryota</taxon>
        <taxon>Metazoa</taxon>
        <taxon>Ecdysozoa</taxon>
        <taxon>Nematoda</taxon>
        <taxon>Chromadorea</taxon>
        <taxon>Rhabditida</taxon>
        <taxon>Rhabditina</taxon>
        <taxon>Rhabditomorpha</taxon>
        <taxon>Rhabditoidea</taxon>
        <taxon>Rhabditidae</taxon>
        <taxon>Peloderinae</taxon>
        <taxon>Caenorhabditis</taxon>
    </lineage>
</organism>
<evidence type="ECO:0000313" key="12">
    <source>
        <dbReference type="Proteomes" id="UP000216624"/>
    </source>
</evidence>
<evidence type="ECO:0000256" key="7">
    <source>
        <dbReference type="ARBA" id="ARBA00022824"/>
    </source>
</evidence>
<evidence type="ECO:0000256" key="4">
    <source>
        <dbReference type="ARBA" id="ARBA00011157"/>
    </source>
</evidence>
<dbReference type="SMR" id="A0A261A366"/>
<evidence type="ECO:0000256" key="2">
    <source>
        <dbReference type="ARBA" id="ARBA00004643"/>
    </source>
</evidence>
<dbReference type="InterPro" id="IPR036330">
    <property type="entry name" value="Ost4p_sf"/>
</dbReference>
<feature type="non-terminal residue" evidence="11">
    <location>
        <position position="1"/>
    </location>
</feature>
<comment type="subunit">
    <text evidence="4">Component of the oligosaccharyltransferase (OST) complex.</text>
</comment>
<keyword evidence="8" id="KW-0735">Signal-anchor</keyword>